<evidence type="ECO:0000313" key="3">
    <source>
        <dbReference type="Proteomes" id="UP001497444"/>
    </source>
</evidence>
<gene>
    <name evidence="2" type="ORF">CSSPJE1EN1_LOCUS26673</name>
</gene>
<keyword evidence="3" id="KW-1185">Reference proteome</keyword>
<organism evidence="2 3">
    <name type="scientific">Sphagnum jensenii</name>
    <dbReference type="NCBI Taxonomy" id="128206"/>
    <lineage>
        <taxon>Eukaryota</taxon>
        <taxon>Viridiplantae</taxon>
        <taxon>Streptophyta</taxon>
        <taxon>Embryophyta</taxon>
        <taxon>Bryophyta</taxon>
        <taxon>Sphagnophytina</taxon>
        <taxon>Sphagnopsida</taxon>
        <taxon>Sphagnales</taxon>
        <taxon>Sphagnaceae</taxon>
        <taxon>Sphagnum</taxon>
    </lineage>
</organism>
<dbReference type="EMBL" id="CAXAQS010000352">
    <property type="protein sequence ID" value="CAK9251295.1"/>
    <property type="molecule type" value="Genomic_DNA"/>
</dbReference>
<proteinExistence type="predicted"/>
<name>A0ABP0VEA6_9BRYO</name>
<accession>A0ABP0VEA6</accession>
<protein>
    <submittedName>
        <fullName evidence="2">Uncharacterized protein</fullName>
    </submittedName>
</protein>
<evidence type="ECO:0000256" key="1">
    <source>
        <dbReference type="SAM" id="MobiDB-lite"/>
    </source>
</evidence>
<sequence>MSVLRLRTMEGLLTRSLCIERRPPSSLTLRYDCCRPVKRSFRRRLACIDCDMAILPRPSQFLDTLRVCFSSRSQNVERNNRKTQRRGFLSAPGSRARNLRV</sequence>
<comment type="caution">
    <text evidence="2">The sequence shown here is derived from an EMBL/GenBank/DDBJ whole genome shotgun (WGS) entry which is preliminary data.</text>
</comment>
<dbReference type="Proteomes" id="UP001497444">
    <property type="component" value="Unassembled WGS sequence"/>
</dbReference>
<feature type="region of interest" description="Disordered" evidence="1">
    <location>
        <begin position="74"/>
        <end position="101"/>
    </location>
</feature>
<reference evidence="2" key="1">
    <citation type="submission" date="2024-02" db="EMBL/GenBank/DDBJ databases">
        <authorList>
            <consortium name="ELIXIR-Norway"/>
            <consortium name="Elixir Norway"/>
        </authorList>
    </citation>
    <scope>NUCLEOTIDE SEQUENCE</scope>
</reference>
<evidence type="ECO:0000313" key="2">
    <source>
        <dbReference type="EMBL" id="CAK9251295.1"/>
    </source>
</evidence>